<dbReference type="InterPro" id="IPR000297">
    <property type="entry name" value="PPIase_PpiC"/>
</dbReference>
<keyword evidence="7" id="KW-0812">Transmembrane</keyword>
<dbReference type="PROSITE" id="PS50198">
    <property type="entry name" value="PPIC_PPIASE_2"/>
    <property type="match status" value="1"/>
</dbReference>
<evidence type="ECO:0000313" key="10">
    <source>
        <dbReference type="Proteomes" id="UP001290455"/>
    </source>
</evidence>
<dbReference type="Pfam" id="PF13145">
    <property type="entry name" value="Rotamase_2"/>
    <property type="match status" value="1"/>
</dbReference>
<dbReference type="InterPro" id="IPR023058">
    <property type="entry name" value="PPIase_PpiC_CS"/>
</dbReference>
<organism evidence="9 10">
    <name type="scientific">Robertmurraya mangrovi</name>
    <dbReference type="NCBI Taxonomy" id="3098077"/>
    <lineage>
        <taxon>Bacteria</taxon>
        <taxon>Bacillati</taxon>
        <taxon>Bacillota</taxon>
        <taxon>Bacilli</taxon>
        <taxon>Bacillales</taxon>
        <taxon>Bacillaceae</taxon>
        <taxon>Robertmurraya</taxon>
    </lineage>
</organism>
<evidence type="ECO:0000256" key="2">
    <source>
        <dbReference type="ARBA" id="ARBA00013194"/>
    </source>
</evidence>
<dbReference type="Gene3D" id="3.10.50.40">
    <property type="match status" value="1"/>
</dbReference>
<evidence type="ECO:0000256" key="3">
    <source>
        <dbReference type="ARBA" id="ARBA00022729"/>
    </source>
</evidence>
<keyword evidence="7" id="KW-1133">Transmembrane helix</keyword>
<evidence type="ECO:0000256" key="7">
    <source>
        <dbReference type="SAM" id="Phobius"/>
    </source>
</evidence>
<dbReference type="Gene3D" id="1.10.4030.10">
    <property type="entry name" value="Porin chaperone SurA, peptide-binding domain"/>
    <property type="match status" value="1"/>
</dbReference>
<protein>
    <recommendedName>
        <fullName evidence="2">peptidylprolyl isomerase</fullName>
        <ecNumber evidence="2">5.2.1.8</ecNumber>
    </recommendedName>
</protein>
<dbReference type="InterPro" id="IPR046357">
    <property type="entry name" value="PPIase_dom_sf"/>
</dbReference>
<accession>A0ABU5J4M7</accession>
<keyword evidence="3" id="KW-0732">Signal</keyword>
<dbReference type="GO" id="GO:0016853">
    <property type="term" value="F:isomerase activity"/>
    <property type="evidence" value="ECO:0007669"/>
    <property type="project" value="UniProtKB-KW"/>
</dbReference>
<keyword evidence="7" id="KW-0472">Membrane</keyword>
<feature type="transmembrane region" description="Helical" evidence="7">
    <location>
        <begin position="6"/>
        <end position="26"/>
    </location>
</feature>
<dbReference type="InterPro" id="IPR027304">
    <property type="entry name" value="Trigger_fact/SurA_dom_sf"/>
</dbReference>
<dbReference type="Proteomes" id="UP001290455">
    <property type="component" value="Unassembled WGS sequence"/>
</dbReference>
<dbReference type="EC" id="5.2.1.8" evidence="2"/>
<gene>
    <name evidence="9" type="ORF">SM124_21680</name>
</gene>
<comment type="catalytic activity">
    <reaction evidence="1">
        <text>[protein]-peptidylproline (omega=180) = [protein]-peptidylproline (omega=0)</text>
        <dbReference type="Rhea" id="RHEA:16237"/>
        <dbReference type="Rhea" id="RHEA-COMP:10747"/>
        <dbReference type="Rhea" id="RHEA-COMP:10748"/>
        <dbReference type="ChEBI" id="CHEBI:83833"/>
        <dbReference type="ChEBI" id="CHEBI:83834"/>
        <dbReference type="EC" id="5.2.1.8"/>
    </reaction>
</comment>
<evidence type="ECO:0000256" key="4">
    <source>
        <dbReference type="ARBA" id="ARBA00023110"/>
    </source>
</evidence>
<dbReference type="SUPFAM" id="SSF54534">
    <property type="entry name" value="FKBP-like"/>
    <property type="match status" value="1"/>
</dbReference>
<dbReference type="InterPro" id="IPR050245">
    <property type="entry name" value="PrsA_foldase"/>
</dbReference>
<dbReference type="PANTHER" id="PTHR47245">
    <property type="entry name" value="PEPTIDYLPROLYL ISOMERASE"/>
    <property type="match status" value="1"/>
</dbReference>
<dbReference type="PANTHER" id="PTHR47245:SF1">
    <property type="entry name" value="FOLDASE PROTEIN PRSA"/>
    <property type="match status" value="1"/>
</dbReference>
<name>A0ABU5J4M7_9BACI</name>
<dbReference type="SUPFAM" id="SSF109998">
    <property type="entry name" value="Triger factor/SurA peptide-binding domain-like"/>
    <property type="match status" value="1"/>
</dbReference>
<feature type="domain" description="PpiC" evidence="8">
    <location>
        <begin position="150"/>
        <end position="242"/>
    </location>
</feature>
<evidence type="ECO:0000259" key="8">
    <source>
        <dbReference type="PROSITE" id="PS50198"/>
    </source>
</evidence>
<proteinExistence type="predicted"/>
<comment type="caution">
    <text evidence="9">The sequence shown here is derived from an EMBL/GenBank/DDBJ whole genome shotgun (WGS) entry which is preliminary data.</text>
</comment>
<evidence type="ECO:0000313" key="9">
    <source>
        <dbReference type="EMBL" id="MDZ5474310.1"/>
    </source>
</evidence>
<keyword evidence="10" id="KW-1185">Reference proteome</keyword>
<evidence type="ECO:0000256" key="6">
    <source>
        <dbReference type="PROSITE-ProRule" id="PRU00278"/>
    </source>
</evidence>
<dbReference type="RefSeq" id="WP_322448596.1">
    <property type="nucleotide sequence ID" value="NZ_JAXOFX010000023.1"/>
</dbReference>
<evidence type="ECO:0000256" key="5">
    <source>
        <dbReference type="ARBA" id="ARBA00023235"/>
    </source>
</evidence>
<keyword evidence="4 6" id="KW-0697">Rotamase</keyword>
<dbReference type="EMBL" id="JAXOFX010000023">
    <property type="protein sequence ID" value="MDZ5474310.1"/>
    <property type="molecule type" value="Genomic_DNA"/>
</dbReference>
<evidence type="ECO:0000256" key="1">
    <source>
        <dbReference type="ARBA" id="ARBA00000971"/>
    </source>
</evidence>
<keyword evidence="5 6" id="KW-0413">Isomerase</keyword>
<dbReference type="PROSITE" id="PS01096">
    <property type="entry name" value="PPIC_PPIASE_1"/>
    <property type="match status" value="1"/>
</dbReference>
<sequence length="292" mass="33805">MEKKQLWLIIAGLIFINCLTITFFLAKPDFFSGNEEVVATVGKNKITRQDWLSKMEEQYGEDVLKELVDQKVIQSVAKKYKIKVPEQAVEQEYLMIKNLYGATSSIDEEKWKEQIKYRLLLEELLTKDVVVTEAELKKYYEENKASYQIPTSFHLSQIVVKTEKEASQALKELEQGSKFETLAMEISIDDFSAHKGGDIGFVSVDDQRLTEEYLNHLQTLKEGQWSKAIQVEEGFAIVLLHERIKGKDFSFKEVKDQVRRQIALEQMDVAASANAFWDEANVDWFYGKKEAY</sequence>
<reference evidence="9 10" key="1">
    <citation type="submission" date="2023-11" db="EMBL/GenBank/DDBJ databases">
        <title>Bacillus jintuensis, isolated from a mudflat on the Beibu Gulf coast.</title>
        <authorList>
            <person name="Li M."/>
        </authorList>
    </citation>
    <scope>NUCLEOTIDE SEQUENCE [LARGE SCALE GENOMIC DNA]</scope>
    <source>
        <strain evidence="9 10">31A1R</strain>
    </source>
</reference>